<sequence length="416" mass="47631">MDRVIKKKTFTLKKVAIYGLSGAFVLFVIYSFVFADRSSKLNVSVDKINVAEVQNGEFREFIPVDGQVMPIKTIRLDAIEGGIIEKKYYEGGIQVEKGDTILKLTNNNLLQSFIREETQAFILMNQLQNTRLQMQQSLFQLQRTLITLDYQIAQAKDLYERSEQLFKEKVISEQEFLRAKLDYERLIKTRVVEVKSQKVDSLNAENTINNSQALLQRTNNNLNMIRQNLENLYIRAPISGRLSTVNGEVGESISPGQNIGQIDDTNGFKVRAQIDEHYLARIYEGLKGTFDFAGGTYELTIMKNYGEVRNGLFEVDMYFEGDVPDGIRRGQTLQIRLQLSENIQAIQIPRGSFYQTTGGNWIFVVDASGDFATRRNIRLGRQNPRFYEVLEGLQPGEKVVVSSYEGYQDKDRLVFK</sequence>
<evidence type="ECO:0000256" key="4">
    <source>
        <dbReference type="SAM" id="Coils"/>
    </source>
</evidence>
<dbReference type="RefSeq" id="WP_317488315.1">
    <property type="nucleotide sequence ID" value="NZ_CP136051.1"/>
</dbReference>
<keyword evidence="3 4" id="KW-0175">Coiled coil</keyword>
<comment type="similarity">
    <text evidence="2">Belongs to the membrane fusion protein (MFP) (TC 8.A.1) family.</text>
</comment>
<dbReference type="InterPro" id="IPR006143">
    <property type="entry name" value="RND_pump_MFP"/>
</dbReference>
<reference evidence="7 8" key="1">
    <citation type="journal article" date="2023" name="Microbiol. Resour. Announc.">
        <title>Complete Genome Sequence of Imperialibacter roseus strain P4T.</title>
        <authorList>
            <person name="Tizabi D.R."/>
            <person name="Bachvaroff T."/>
            <person name="Hill R.T."/>
        </authorList>
    </citation>
    <scope>NUCLEOTIDE SEQUENCE [LARGE SCALE GENOMIC DNA]</scope>
    <source>
        <strain evidence="7 8">P4T</strain>
    </source>
</reference>
<evidence type="ECO:0000256" key="2">
    <source>
        <dbReference type="ARBA" id="ARBA00009477"/>
    </source>
</evidence>
<keyword evidence="5" id="KW-0472">Membrane</keyword>
<evidence type="ECO:0000313" key="8">
    <source>
        <dbReference type="Proteomes" id="UP001302349"/>
    </source>
</evidence>
<evidence type="ECO:0000256" key="1">
    <source>
        <dbReference type="ARBA" id="ARBA00004196"/>
    </source>
</evidence>
<dbReference type="PANTHER" id="PTHR32347">
    <property type="entry name" value="EFFLUX SYSTEM COMPONENT YKNX-RELATED"/>
    <property type="match status" value="1"/>
</dbReference>
<comment type="subcellular location">
    <subcellularLocation>
        <location evidence="1">Cell envelope</location>
    </subcellularLocation>
</comment>
<dbReference type="Proteomes" id="UP001302349">
    <property type="component" value="Chromosome"/>
</dbReference>
<proteinExistence type="inferred from homology"/>
<feature type="domain" description="Multidrug resistance protein MdtA-like C-terminal permuted SH3" evidence="6">
    <location>
        <begin position="344"/>
        <end position="403"/>
    </location>
</feature>
<dbReference type="Pfam" id="PF25967">
    <property type="entry name" value="RND-MFP_C"/>
    <property type="match status" value="1"/>
</dbReference>
<evidence type="ECO:0000256" key="3">
    <source>
        <dbReference type="ARBA" id="ARBA00023054"/>
    </source>
</evidence>
<feature type="transmembrane region" description="Helical" evidence="5">
    <location>
        <begin position="15"/>
        <end position="35"/>
    </location>
</feature>
<dbReference type="Gene3D" id="2.40.30.170">
    <property type="match status" value="1"/>
</dbReference>
<organism evidence="7 8">
    <name type="scientific">Imperialibacter roseus</name>
    <dbReference type="NCBI Taxonomy" id="1324217"/>
    <lineage>
        <taxon>Bacteria</taxon>
        <taxon>Pseudomonadati</taxon>
        <taxon>Bacteroidota</taxon>
        <taxon>Cytophagia</taxon>
        <taxon>Cytophagales</taxon>
        <taxon>Flammeovirgaceae</taxon>
        <taxon>Imperialibacter</taxon>
    </lineage>
</organism>
<keyword evidence="5" id="KW-1133">Transmembrane helix</keyword>
<dbReference type="InterPro" id="IPR050465">
    <property type="entry name" value="UPF0194_transport"/>
</dbReference>
<dbReference type="Gene3D" id="2.40.420.20">
    <property type="match status" value="1"/>
</dbReference>
<evidence type="ECO:0000313" key="7">
    <source>
        <dbReference type="EMBL" id="WOK05557.1"/>
    </source>
</evidence>
<protein>
    <submittedName>
        <fullName evidence="7">Efflux RND transporter periplasmic adaptor subunit</fullName>
    </submittedName>
</protein>
<feature type="coiled-coil region" evidence="4">
    <location>
        <begin position="208"/>
        <end position="235"/>
    </location>
</feature>
<accession>A0ABZ0IPR5</accession>
<dbReference type="NCBIfam" id="TIGR01730">
    <property type="entry name" value="RND_mfp"/>
    <property type="match status" value="1"/>
</dbReference>
<evidence type="ECO:0000256" key="5">
    <source>
        <dbReference type="SAM" id="Phobius"/>
    </source>
</evidence>
<dbReference type="SUPFAM" id="SSF111369">
    <property type="entry name" value="HlyD-like secretion proteins"/>
    <property type="match status" value="1"/>
</dbReference>
<dbReference type="PANTHER" id="PTHR32347:SF23">
    <property type="entry name" value="BLL5650 PROTEIN"/>
    <property type="match status" value="1"/>
</dbReference>
<name>A0ABZ0IPR5_9BACT</name>
<dbReference type="Gene3D" id="1.10.287.470">
    <property type="entry name" value="Helix hairpin bin"/>
    <property type="match status" value="1"/>
</dbReference>
<dbReference type="EMBL" id="CP136051">
    <property type="protein sequence ID" value="WOK05557.1"/>
    <property type="molecule type" value="Genomic_DNA"/>
</dbReference>
<dbReference type="InterPro" id="IPR058627">
    <property type="entry name" value="MdtA-like_C"/>
</dbReference>
<gene>
    <name evidence="7" type="ORF">RT717_21000</name>
</gene>
<evidence type="ECO:0000259" key="6">
    <source>
        <dbReference type="Pfam" id="PF25967"/>
    </source>
</evidence>
<dbReference type="Gene3D" id="2.40.50.100">
    <property type="match status" value="1"/>
</dbReference>
<keyword evidence="5" id="KW-0812">Transmembrane</keyword>
<keyword evidence="8" id="KW-1185">Reference proteome</keyword>